<organism evidence="4 5">
    <name type="scientific">candidate division WOR-1 bacterium RIFOXYB2_FULL_36_35</name>
    <dbReference type="NCBI Taxonomy" id="1802578"/>
    <lineage>
        <taxon>Bacteria</taxon>
        <taxon>Bacillati</taxon>
        <taxon>Saganbacteria</taxon>
    </lineage>
</organism>
<feature type="domain" description="Nucleotidyl transferase" evidence="2">
    <location>
        <begin position="5"/>
        <end position="239"/>
    </location>
</feature>
<evidence type="ECO:0000313" key="5">
    <source>
        <dbReference type="Proteomes" id="UP000177905"/>
    </source>
</evidence>
<evidence type="ECO:0000259" key="2">
    <source>
        <dbReference type="Pfam" id="PF00483"/>
    </source>
</evidence>
<feature type="domain" description="Mannose-1-phosphate guanyltransferase C-terminal" evidence="3">
    <location>
        <begin position="271"/>
        <end position="358"/>
    </location>
</feature>
<comment type="caution">
    <text evidence="4">The sequence shown here is derived from an EMBL/GenBank/DDBJ whole genome shotgun (WGS) entry which is preliminary data.</text>
</comment>
<dbReference type="SUPFAM" id="SSF51161">
    <property type="entry name" value="Trimeric LpxA-like enzymes"/>
    <property type="match status" value="1"/>
</dbReference>
<dbReference type="CDD" id="cd04181">
    <property type="entry name" value="NTP_transferase"/>
    <property type="match status" value="1"/>
</dbReference>
<gene>
    <name evidence="4" type="ORF">A2290_01575</name>
</gene>
<sequence>MSRAKAVIIAGGLGTRLRPLTYDMPKPIVSVVNRPFIVHQIELFKQHGITDIILSLHYMSEAIKHILGNGSEYGVKLYYCVEKDPLGTAGAVKNAEEFFGDEPLVVFNGDILTDINISKVLDFHISRKSKVTLTLTSVDDPTAYGLVLTDKERKIKQFIEKPTWSMLEGVDCREINAGLYVLAPSIFNDVPKNKLYMFEHDLFPKLLCEGAAIYGFLSDRYWMDIGNTEKYIRAHEDILRGEVSVRIFGTRHQEGYWLGENVSFGEAVKIFGSVLIGDRVKLNSGVALKDYTVIGEKVEIGEHSTLERCIVWRGAHIGKNVKMSNCVVGFDCKIEDDCKLNGAVLASKSLIKKGSIINV</sequence>
<dbReference type="InterPro" id="IPR050486">
    <property type="entry name" value="Mannose-1P_guanyltransferase"/>
</dbReference>
<dbReference type="PANTHER" id="PTHR22572">
    <property type="entry name" value="SUGAR-1-PHOSPHATE GUANYL TRANSFERASE"/>
    <property type="match status" value="1"/>
</dbReference>
<dbReference type="InterPro" id="IPR056729">
    <property type="entry name" value="GMPPB_C"/>
</dbReference>
<dbReference type="EMBL" id="MEUA01000027">
    <property type="protein sequence ID" value="OGC14997.1"/>
    <property type="molecule type" value="Genomic_DNA"/>
</dbReference>
<dbReference type="InterPro" id="IPR029044">
    <property type="entry name" value="Nucleotide-diphossugar_trans"/>
</dbReference>
<proteinExistence type="inferred from homology"/>
<dbReference type="InterPro" id="IPR005835">
    <property type="entry name" value="NTP_transferase_dom"/>
</dbReference>
<reference evidence="4 5" key="1">
    <citation type="journal article" date="2016" name="Nat. Commun.">
        <title>Thousands of microbial genomes shed light on interconnected biogeochemical processes in an aquifer system.</title>
        <authorList>
            <person name="Anantharaman K."/>
            <person name="Brown C.T."/>
            <person name="Hug L.A."/>
            <person name="Sharon I."/>
            <person name="Castelle C.J."/>
            <person name="Probst A.J."/>
            <person name="Thomas B.C."/>
            <person name="Singh A."/>
            <person name="Wilkins M.J."/>
            <person name="Karaoz U."/>
            <person name="Brodie E.L."/>
            <person name="Williams K.H."/>
            <person name="Hubbard S.S."/>
            <person name="Banfield J.F."/>
        </authorList>
    </citation>
    <scope>NUCLEOTIDE SEQUENCE [LARGE SCALE GENOMIC DNA]</scope>
</reference>
<accession>A0A1F4S3P5</accession>
<dbReference type="AlphaFoldDB" id="A0A1F4S3P5"/>
<dbReference type="Gene3D" id="3.90.550.10">
    <property type="entry name" value="Spore Coat Polysaccharide Biosynthesis Protein SpsA, Chain A"/>
    <property type="match status" value="1"/>
</dbReference>
<evidence type="ECO:0000313" key="4">
    <source>
        <dbReference type="EMBL" id="OGC14997.1"/>
    </source>
</evidence>
<name>A0A1F4S3P5_UNCSA</name>
<evidence type="ECO:0000259" key="3">
    <source>
        <dbReference type="Pfam" id="PF25087"/>
    </source>
</evidence>
<evidence type="ECO:0000256" key="1">
    <source>
        <dbReference type="ARBA" id="ARBA00007274"/>
    </source>
</evidence>
<dbReference type="Proteomes" id="UP000177905">
    <property type="component" value="Unassembled WGS sequence"/>
</dbReference>
<dbReference type="Pfam" id="PF00483">
    <property type="entry name" value="NTP_transferase"/>
    <property type="match status" value="1"/>
</dbReference>
<dbReference type="InterPro" id="IPR011004">
    <property type="entry name" value="Trimer_LpxA-like_sf"/>
</dbReference>
<dbReference type="Pfam" id="PF25087">
    <property type="entry name" value="GMPPB_C"/>
    <property type="match status" value="1"/>
</dbReference>
<dbReference type="Gene3D" id="2.160.10.10">
    <property type="entry name" value="Hexapeptide repeat proteins"/>
    <property type="match status" value="1"/>
</dbReference>
<dbReference type="SUPFAM" id="SSF53448">
    <property type="entry name" value="Nucleotide-diphospho-sugar transferases"/>
    <property type="match status" value="1"/>
</dbReference>
<comment type="similarity">
    <text evidence="1">Belongs to the transferase hexapeptide repeat family.</text>
</comment>
<protein>
    <submittedName>
        <fullName evidence="4">Uncharacterized protein</fullName>
    </submittedName>
</protein>